<evidence type="ECO:0008006" key="3">
    <source>
        <dbReference type="Google" id="ProtNLM"/>
    </source>
</evidence>
<dbReference type="OrthoDB" id="368436at2"/>
<organism evidence="1 2">
    <name type="scientific">Alkalispirochaeta sphaeroplastigenens</name>
    <dbReference type="NCBI Taxonomy" id="1187066"/>
    <lineage>
        <taxon>Bacteria</taxon>
        <taxon>Pseudomonadati</taxon>
        <taxon>Spirochaetota</taxon>
        <taxon>Spirochaetia</taxon>
        <taxon>Spirochaetales</taxon>
        <taxon>Spirochaetaceae</taxon>
        <taxon>Alkalispirochaeta</taxon>
    </lineage>
</organism>
<reference evidence="2" key="1">
    <citation type="submission" date="2015-12" db="EMBL/GenBank/DDBJ databases">
        <authorList>
            <person name="Lodha T.D."/>
            <person name="Chintalapati S."/>
            <person name="Chintalapati V.R."/>
            <person name="Sravanthi T."/>
        </authorList>
    </citation>
    <scope>NUCLEOTIDE SEQUENCE [LARGE SCALE GENOMIC DNA]</scope>
    <source>
        <strain evidence="2">JC133</strain>
    </source>
</reference>
<dbReference type="AlphaFoldDB" id="A0A2S4JTI2"/>
<evidence type="ECO:0000313" key="1">
    <source>
        <dbReference type="EMBL" id="POR02829.1"/>
    </source>
</evidence>
<dbReference type="RefSeq" id="WP_103679955.1">
    <property type="nucleotide sequence ID" value="NZ_LPWH01000056.1"/>
</dbReference>
<evidence type="ECO:0000313" key="2">
    <source>
        <dbReference type="Proteomes" id="UP000237350"/>
    </source>
</evidence>
<sequence>MKRFVALLIILLVLGAVAFGVGYVPLRLQDGTVAVLYTKTSGWDPEPLQAGTFDWRWELLIPTNARIHHFPDTPRRAQLHTSALLPSAELYETFLEGAPSLRQELTLEIQYRPVPQNFVTLAPRGISSDNIEPWLVSLDRELTGAALVFAATALEDLLEAEDLLVPVPALTREIADKLQARFPDLDIQAVVVESLELPDPQLYRLARDTYRRLQRLREEALGEAIRAAARDREAADHRVSMLQQFGKVFSEYPVLLEYLEITARTGQNPLKLDIPLQDASLPGQDR</sequence>
<dbReference type="EMBL" id="LPWH01000056">
    <property type="protein sequence ID" value="POR02829.1"/>
    <property type="molecule type" value="Genomic_DNA"/>
</dbReference>
<proteinExistence type="predicted"/>
<comment type="caution">
    <text evidence="1">The sequence shown here is derived from an EMBL/GenBank/DDBJ whole genome shotgun (WGS) entry which is preliminary data.</text>
</comment>
<dbReference type="Proteomes" id="UP000237350">
    <property type="component" value="Unassembled WGS sequence"/>
</dbReference>
<accession>A0A2S4JTI2</accession>
<protein>
    <recommendedName>
        <fullName evidence="3">Band 7 domain-containing protein</fullName>
    </recommendedName>
</protein>
<keyword evidence="2" id="KW-1185">Reference proteome</keyword>
<name>A0A2S4JTI2_9SPIO</name>
<gene>
    <name evidence="1" type="ORF">AU468_06130</name>
</gene>